<dbReference type="Proteomes" id="UP000824263">
    <property type="component" value="Unassembled WGS sequence"/>
</dbReference>
<name>A0A9D1RB40_9FIRM</name>
<evidence type="ECO:0000313" key="5">
    <source>
        <dbReference type="Proteomes" id="UP000824263"/>
    </source>
</evidence>
<organism evidence="4 5">
    <name type="scientific">Candidatus Dorea gallistercoris</name>
    <dbReference type="NCBI Taxonomy" id="2838542"/>
    <lineage>
        <taxon>Bacteria</taxon>
        <taxon>Bacillati</taxon>
        <taxon>Bacillota</taxon>
        <taxon>Clostridia</taxon>
        <taxon>Lachnospirales</taxon>
        <taxon>Lachnospiraceae</taxon>
        <taxon>Dorea</taxon>
    </lineage>
</organism>
<reference evidence="4" key="1">
    <citation type="journal article" date="2021" name="PeerJ">
        <title>Extensive microbial diversity within the chicken gut microbiome revealed by metagenomics and culture.</title>
        <authorList>
            <person name="Gilroy R."/>
            <person name="Ravi A."/>
            <person name="Getino M."/>
            <person name="Pursley I."/>
            <person name="Horton D.L."/>
            <person name="Alikhan N.F."/>
            <person name="Baker D."/>
            <person name="Gharbi K."/>
            <person name="Hall N."/>
            <person name="Watson M."/>
            <person name="Adriaenssens E.M."/>
            <person name="Foster-Nyarko E."/>
            <person name="Jarju S."/>
            <person name="Secka A."/>
            <person name="Antonio M."/>
            <person name="Oren A."/>
            <person name="Chaudhuri R.R."/>
            <person name="La Ragione R."/>
            <person name="Hildebrand F."/>
            <person name="Pallen M.J."/>
        </authorList>
    </citation>
    <scope>NUCLEOTIDE SEQUENCE</scope>
    <source>
        <strain evidence="4">ChiSxjej1B13-11762</strain>
    </source>
</reference>
<dbReference type="GO" id="GO:0008080">
    <property type="term" value="F:N-acetyltransferase activity"/>
    <property type="evidence" value="ECO:0007669"/>
    <property type="project" value="UniProtKB-ARBA"/>
</dbReference>
<dbReference type="PANTHER" id="PTHR10545:SF29">
    <property type="entry name" value="GH14572P-RELATED"/>
    <property type="match status" value="1"/>
</dbReference>
<sequence length="149" mass="17622">MVREMQEKDHQLYMELSGEFYDSDAVLHPIPVSYREETWKEMMRSDDFVKGYILEKDGVAAGYGLTSYTFSQEAGGRVAWLEELYIRPEYRCHGLGKEFFRYVDERIAPAVKRLRLEIEPDNLRAKKLYLAMGYEELPYVQMVKEVEED</sequence>
<accession>A0A9D1RB40</accession>
<dbReference type="Gene3D" id="3.40.630.30">
    <property type="match status" value="1"/>
</dbReference>
<proteinExistence type="predicted"/>
<dbReference type="InterPro" id="IPR000182">
    <property type="entry name" value="GNAT_dom"/>
</dbReference>
<keyword evidence="1" id="KW-0808">Transferase</keyword>
<dbReference type="PROSITE" id="PS51186">
    <property type="entry name" value="GNAT"/>
    <property type="match status" value="1"/>
</dbReference>
<evidence type="ECO:0000256" key="1">
    <source>
        <dbReference type="ARBA" id="ARBA00022679"/>
    </source>
</evidence>
<keyword evidence="2" id="KW-0012">Acyltransferase</keyword>
<evidence type="ECO:0000313" key="4">
    <source>
        <dbReference type="EMBL" id="HIW83291.1"/>
    </source>
</evidence>
<comment type="caution">
    <text evidence="4">The sequence shown here is derived from an EMBL/GenBank/DDBJ whole genome shotgun (WGS) entry which is preliminary data.</text>
</comment>
<reference evidence="4" key="2">
    <citation type="submission" date="2021-04" db="EMBL/GenBank/DDBJ databases">
        <authorList>
            <person name="Gilroy R."/>
        </authorList>
    </citation>
    <scope>NUCLEOTIDE SEQUENCE</scope>
    <source>
        <strain evidence="4">ChiSxjej1B13-11762</strain>
    </source>
</reference>
<dbReference type="EMBL" id="DXGF01000056">
    <property type="protein sequence ID" value="HIW83291.1"/>
    <property type="molecule type" value="Genomic_DNA"/>
</dbReference>
<gene>
    <name evidence="4" type="ORF">H9873_03090</name>
</gene>
<dbReference type="CDD" id="cd04301">
    <property type="entry name" value="NAT_SF"/>
    <property type="match status" value="1"/>
</dbReference>
<dbReference type="PANTHER" id="PTHR10545">
    <property type="entry name" value="DIAMINE N-ACETYLTRANSFERASE"/>
    <property type="match status" value="1"/>
</dbReference>
<feature type="domain" description="N-acetyltransferase" evidence="3">
    <location>
        <begin position="1"/>
        <end position="149"/>
    </location>
</feature>
<dbReference type="InterPro" id="IPR016181">
    <property type="entry name" value="Acyl_CoA_acyltransferase"/>
</dbReference>
<protein>
    <submittedName>
        <fullName evidence="4">GNAT family N-acetyltransferase</fullName>
    </submittedName>
</protein>
<dbReference type="SUPFAM" id="SSF55729">
    <property type="entry name" value="Acyl-CoA N-acyltransferases (Nat)"/>
    <property type="match status" value="1"/>
</dbReference>
<evidence type="ECO:0000259" key="3">
    <source>
        <dbReference type="PROSITE" id="PS51186"/>
    </source>
</evidence>
<dbReference type="Pfam" id="PF00583">
    <property type="entry name" value="Acetyltransf_1"/>
    <property type="match status" value="1"/>
</dbReference>
<dbReference type="AlphaFoldDB" id="A0A9D1RB40"/>
<evidence type="ECO:0000256" key="2">
    <source>
        <dbReference type="ARBA" id="ARBA00023315"/>
    </source>
</evidence>
<dbReference type="InterPro" id="IPR051016">
    <property type="entry name" value="Diverse_Substrate_AcTransf"/>
</dbReference>